<protein>
    <recommendedName>
        <fullName evidence="3">Outer membrane protein beta-barrel domain-containing protein</fullName>
    </recommendedName>
</protein>
<name>A0A418QM87_9BACT</name>
<gene>
    <name evidence="1" type="ORF">D0T11_19175</name>
</gene>
<evidence type="ECO:0000313" key="1">
    <source>
        <dbReference type="EMBL" id="RIY06252.1"/>
    </source>
</evidence>
<proteinExistence type="predicted"/>
<accession>A0A418QM87</accession>
<dbReference type="EMBL" id="QYCN01000042">
    <property type="protein sequence ID" value="RIY06252.1"/>
    <property type="molecule type" value="Genomic_DNA"/>
</dbReference>
<dbReference type="Proteomes" id="UP000284250">
    <property type="component" value="Unassembled WGS sequence"/>
</dbReference>
<keyword evidence="2" id="KW-1185">Reference proteome</keyword>
<organism evidence="1 2">
    <name type="scientific">Hymenobacter rubripertinctus</name>
    <dbReference type="NCBI Taxonomy" id="2029981"/>
    <lineage>
        <taxon>Bacteria</taxon>
        <taxon>Pseudomonadati</taxon>
        <taxon>Bacteroidota</taxon>
        <taxon>Cytophagia</taxon>
        <taxon>Cytophagales</taxon>
        <taxon>Hymenobacteraceae</taxon>
        <taxon>Hymenobacter</taxon>
    </lineage>
</organism>
<evidence type="ECO:0000313" key="2">
    <source>
        <dbReference type="Proteomes" id="UP000284250"/>
    </source>
</evidence>
<reference evidence="1 2" key="2">
    <citation type="submission" date="2019-01" db="EMBL/GenBank/DDBJ databases">
        <title>Hymenobacter humicola sp. nov., isolated from soils in Antarctica.</title>
        <authorList>
            <person name="Sedlacek I."/>
            <person name="Holochova P."/>
            <person name="Kralova S."/>
            <person name="Pantucek R."/>
            <person name="Stankova E."/>
            <person name="Vrbovska V."/>
            <person name="Kristofova L."/>
            <person name="Svec P."/>
            <person name="Busse H.-J."/>
        </authorList>
    </citation>
    <scope>NUCLEOTIDE SEQUENCE [LARGE SCALE GENOMIC DNA]</scope>
    <source>
        <strain evidence="1 2">CCM 8852</strain>
    </source>
</reference>
<dbReference type="AlphaFoldDB" id="A0A418QM87"/>
<sequence length="233" mass="25490">MFVGLLLAMGGTPAQAQRVLLHAEPAADSLPPRYGPNRAFYQHLFAGYSPVAGRAEGAGAALRHPQSAETFLGLRTKFRLSGQLAMGADVRYARLQYQLKQTSGKLLPNAQLHDREALMLSQVQLEPFLRLGFGRRGNVIGHYLDVSGWGGWAMATTHYYEDRPGTGGGTSTLVKERQPRYLRRWAGGVGTRLGSGRYGVVARYRLSSSFTPAADPAYAELPRWLLGLELGVF</sequence>
<evidence type="ECO:0008006" key="3">
    <source>
        <dbReference type="Google" id="ProtNLM"/>
    </source>
</evidence>
<comment type="caution">
    <text evidence="1">The sequence shown here is derived from an EMBL/GenBank/DDBJ whole genome shotgun (WGS) entry which is preliminary data.</text>
</comment>
<reference evidence="1 2" key="1">
    <citation type="submission" date="2018-09" db="EMBL/GenBank/DDBJ databases">
        <authorList>
            <person name="Zeman M."/>
            <person name="Pardy F."/>
        </authorList>
    </citation>
    <scope>NUCLEOTIDE SEQUENCE [LARGE SCALE GENOMIC DNA]</scope>
    <source>
        <strain evidence="1 2">CCM 8852</strain>
    </source>
</reference>